<proteinExistence type="predicted"/>
<reference evidence="1 2" key="1">
    <citation type="submission" date="2019-07" db="EMBL/GenBank/DDBJ databases">
        <title>Whole genome shotgun sequence of Nocardia ninae NBRC 108245.</title>
        <authorList>
            <person name="Hosoyama A."/>
            <person name="Uohara A."/>
            <person name="Ohji S."/>
            <person name="Ichikawa N."/>
        </authorList>
    </citation>
    <scope>NUCLEOTIDE SEQUENCE [LARGE SCALE GENOMIC DNA]</scope>
    <source>
        <strain evidence="1 2">NBRC 108245</strain>
    </source>
</reference>
<name>A0A511M9T0_9NOCA</name>
<dbReference type="EMBL" id="BJXA01000009">
    <property type="protein sequence ID" value="GEM37415.1"/>
    <property type="molecule type" value="Genomic_DNA"/>
</dbReference>
<accession>A0A511M9T0</accession>
<dbReference type="Proteomes" id="UP000321424">
    <property type="component" value="Unassembled WGS sequence"/>
</dbReference>
<sequence>MTRTDDVVAPTVEEFGVKLTYDDFRCLEAFVGQIAGHWARNGDATERAQAAYERIWRALRDARIETFGELERF</sequence>
<gene>
    <name evidence="1" type="ORF">NN4_19340</name>
</gene>
<protein>
    <submittedName>
        <fullName evidence="1">Uncharacterized protein</fullName>
    </submittedName>
</protein>
<evidence type="ECO:0000313" key="2">
    <source>
        <dbReference type="Proteomes" id="UP000321424"/>
    </source>
</evidence>
<dbReference type="RefSeq" id="WP_147129557.1">
    <property type="nucleotide sequence ID" value="NZ_BJXA01000009.1"/>
</dbReference>
<keyword evidence="2" id="KW-1185">Reference proteome</keyword>
<evidence type="ECO:0000313" key="1">
    <source>
        <dbReference type="EMBL" id="GEM37415.1"/>
    </source>
</evidence>
<dbReference type="AlphaFoldDB" id="A0A511M9T0"/>
<comment type="caution">
    <text evidence="1">The sequence shown here is derived from an EMBL/GenBank/DDBJ whole genome shotgun (WGS) entry which is preliminary data.</text>
</comment>
<organism evidence="1 2">
    <name type="scientific">Nocardia ninae NBRC 108245</name>
    <dbReference type="NCBI Taxonomy" id="1210091"/>
    <lineage>
        <taxon>Bacteria</taxon>
        <taxon>Bacillati</taxon>
        <taxon>Actinomycetota</taxon>
        <taxon>Actinomycetes</taxon>
        <taxon>Mycobacteriales</taxon>
        <taxon>Nocardiaceae</taxon>
        <taxon>Nocardia</taxon>
    </lineage>
</organism>